<dbReference type="GO" id="GO:0016407">
    <property type="term" value="F:acetyltransferase activity"/>
    <property type="evidence" value="ECO:0007669"/>
    <property type="project" value="TreeGrafter"/>
</dbReference>
<evidence type="ECO:0000313" key="10">
    <source>
        <dbReference type="EMBL" id="XBV90642.1"/>
    </source>
</evidence>
<dbReference type="CDD" id="cd06849">
    <property type="entry name" value="lipoyl_domain"/>
    <property type="match status" value="2"/>
</dbReference>
<evidence type="ECO:0000256" key="4">
    <source>
        <dbReference type="ARBA" id="ARBA00022823"/>
    </source>
</evidence>
<feature type="compositionally biased region" description="Low complexity" evidence="7">
    <location>
        <begin position="212"/>
        <end position="231"/>
    </location>
</feature>
<dbReference type="InterPro" id="IPR011053">
    <property type="entry name" value="Single_hybrid_motif"/>
</dbReference>
<dbReference type="InterPro" id="IPR001078">
    <property type="entry name" value="2-oxoacid_DH_actylTfrase"/>
</dbReference>
<dbReference type="Gene3D" id="3.30.559.10">
    <property type="entry name" value="Chloramphenicol acetyltransferase-like domain"/>
    <property type="match status" value="1"/>
</dbReference>
<dbReference type="Pfam" id="PF00364">
    <property type="entry name" value="Biotin_lipoyl"/>
    <property type="match status" value="2"/>
</dbReference>
<dbReference type="RefSeq" id="WP_350271364.1">
    <property type="nucleotide sequence ID" value="NZ_CP158281.1"/>
</dbReference>
<name>A0AAU7UR93_9MICO</name>
<dbReference type="SUPFAM" id="SSF47005">
    <property type="entry name" value="Peripheral subunit-binding domain of 2-oxo acid dehydrogenase complex"/>
    <property type="match status" value="1"/>
</dbReference>
<keyword evidence="5 6" id="KW-0012">Acyltransferase</keyword>
<dbReference type="PANTHER" id="PTHR43178">
    <property type="entry name" value="DIHYDROLIPOAMIDE ACETYLTRANSFERASE COMPONENT OF PYRUVATE DEHYDROGENASE COMPLEX"/>
    <property type="match status" value="1"/>
</dbReference>
<dbReference type="GO" id="GO:0005737">
    <property type="term" value="C:cytoplasm"/>
    <property type="evidence" value="ECO:0007669"/>
    <property type="project" value="TreeGrafter"/>
</dbReference>
<dbReference type="PROSITE" id="PS51826">
    <property type="entry name" value="PSBD"/>
    <property type="match status" value="1"/>
</dbReference>
<dbReference type="SUPFAM" id="SSF52777">
    <property type="entry name" value="CoA-dependent acyltransferases"/>
    <property type="match status" value="1"/>
</dbReference>
<dbReference type="EC" id="2.3.1.-" evidence="6"/>
<gene>
    <name evidence="10" type="primary">sucB</name>
    <name evidence="10" type="ORF">AAFP32_08020</name>
</gene>
<dbReference type="PROSITE" id="PS00189">
    <property type="entry name" value="LIPOYL"/>
    <property type="match status" value="2"/>
</dbReference>
<comment type="similarity">
    <text evidence="2 6">Belongs to the 2-oxoacid dehydrogenase family.</text>
</comment>
<evidence type="ECO:0000259" key="9">
    <source>
        <dbReference type="PROSITE" id="PS51826"/>
    </source>
</evidence>
<feature type="compositionally biased region" description="Basic and acidic residues" evidence="7">
    <location>
        <begin position="261"/>
        <end position="274"/>
    </location>
</feature>
<evidence type="ECO:0000256" key="1">
    <source>
        <dbReference type="ARBA" id="ARBA00001938"/>
    </source>
</evidence>
<evidence type="ECO:0000256" key="7">
    <source>
        <dbReference type="SAM" id="MobiDB-lite"/>
    </source>
</evidence>
<evidence type="ECO:0000256" key="3">
    <source>
        <dbReference type="ARBA" id="ARBA00022679"/>
    </source>
</evidence>
<evidence type="ECO:0000256" key="2">
    <source>
        <dbReference type="ARBA" id="ARBA00007317"/>
    </source>
</evidence>
<comment type="cofactor">
    <cofactor evidence="1 6">
        <name>(R)-lipoate</name>
        <dbReference type="ChEBI" id="CHEBI:83088"/>
    </cofactor>
</comment>
<evidence type="ECO:0000256" key="6">
    <source>
        <dbReference type="RuleBase" id="RU003423"/>
    </source>
</evidence>
<dbReference type="Pfam" id="PF00198">
    <property type="entry name" value="2-oxoacid_dh"/>
    <property type="match status" value="1"/>
</dbReference>
<dbReference type="InterPro" id="IPR023213">
    <property type="entry name" value="CAT-like_dom_sf"/>
</dbReference>
<feature type="domain" description="Peripheral subunit-binding (PSBD)" evidence="9">
    <location>
        <begin position="309"/>
        <end position="346"/>
    </location>
</feature>
<dbReference type="SUPFAM" id="SSF51230">
    <property type="entry name" value="Single hybrid motif"/>
    <property type="match status" value="2"/>
</dbReference>
<dbReference type="Gene3D" id="2.40.50.100">
    <property type="match status" value="2"/>
</dbReference>
<feature type="compositionally biased region" description="Acidic residues" evidence="7">
    <location>
        <begin position="86"/>
        <end position="124"/>
    </location>
</feature>
<feature type="domain" description="Lipoyl-binding" evidence="8">
    <location>
        <begin position="2"/>
        <end position="77"/>
    </location>
</feature>
<dbReference type="InterPro" id="IPR003016">
    <property type="entry name" value="2-oxoA_DH_lipoyl-BS"/>
</dbReference>
<dbReference type="AlphaFoldDB" id="A0AAU7UR93"/>
<feature type="region of interest" description="Disordered" evidence="7">
    <location>
        <begin position="71"/>
        <end position="301"/>
    </location>
</feature>
<keyword evidence="4 6" id="KW-0450">Lipoyl</keyword>
<dbReference type="InterPro" id="IPR004167">
    <property type="entry name" value="PSBD"/>
</dbReference>
<dbReference type="Pfam" id="PF02817">
    <property type="entry name" value="E3_binding"/>
    <property type="match status" value="1"/>
</dbReference>
<evidence type="ECO:0000259" key="8">
    <source>
        <dbReference type="PROSITE" id="PS50968"/>
    </source>
</evidence>
<dbReference type="InterPro" id="IPR000089">
    <property type="entry name" value="Biotin_lipoyl"/>
</dbReference>
<reference evidence="10" key="1">
    <citation type="submission" date="2024-06" db="EMBL/GenBank/DDBJ databases">
        <title>Brevibacterium koreense sp. nov., isolated from jogae-jeotgal, a Korean fermented seafood.</title>
        <authorList>
            <person name="Whon T.W."/>
            <person name="Nam S."/>
            <person name="Kim Y."/>
        </authorList>
    </citation>
    <scope>NUCLEOTIDE SEQUENCE</scope>
    <source>
        <strain evidence="10">CBA3109</strain>
    </source>
</reference>
<dbReference type="PROSITE" id="PS50968">
    <property type="entry name" value="BIOTINYL_LIPOYL"/>
    <property type="match status" value="2"/>
</dbReference>
<dbReference type="KEGG" id="bkr:AAFP32_08020"/>
<protein>
    <recommendedName>
        <fullName evidence="6">Dihydrolipoamide acetyltransferase component of pyruvate dehydrogenase complex</fullName>
        <ecNumber evidence="6">2.3.1.-</ecNumber>
    </recommendedName>
</protein>
<dbReference type="PANTHER" id="PTHR43178:SF5">
    <property type="entry name" value="LIPOAMIDE ACYLTRANSFERASE COMPONENT OF BRANCHED-CHAIN ALPHA-KETO ACID DEHYDROGENASE COMPLEX, MITOCHONDRIAL"/>
    <property type="match status" value="1"/>
</dbReference>
<accession>A0AAU7UR93</accession>
<feature type="compositionally biased region" description="Low complexity" evidence="7">
    <location>
        <begin position="275"/>
        <end position="300"/>
    </location>
</feature>
<proteinExistence type="inferred from homology"/>
<organism evidence="10">
    <name type="scientific">Brevibacterium koreense</name>
    <dbReference type="NCBI Taxonomy" id="3140787"/>
    <lineage>
        <taxon>Bacteria</taxon>
        <taxon>Bacillati</taxon>
        <taxon>Actinomycetota</taxon>
        <taxon>Actinomycetes</taxon>
        <taxon>Micrococcales</taxon>
        <taxon>Brevibacteriaceae</taxon>
        <taxon>Brevibacterium</taxon>
    </lineage>
</organism>
<feature type="domain" description="Lipoyl-binding" evidence="8">
    <location>
        <begin position="137"/>
        <end position="212"/>
    </location>
</feature>
<dbReference type="NCBIfam" id="TIGR02927">
    <property type="entry name" value="SucB_Actino"/>
    <property type="match status" value="1"/>
</dbReference>
<dbReference type="Gene3D" id="4.10.320.10">
    <property type="entry name" value="E3-binding domain"/>
    <property type="match status" value="1"/>
</dbReference>
<keyword evidence="3 6" id="KW-0808">Transferase</keyword>
<dbReference type="InterPro" id="IPR050743">
    <property type="entry name" value="2-oxoacid_DH_E2_comp"/>
</dbReference>
<evidence type="ECO:0000256" key="5">
    <source>
        <dbReference type="ARBA" id="ARBA00023315"/>
    </source>
</evidence>
<sequence>MSNSVQMPALGESVTEGTVTRWLKSVGEEIEVDEPLLEVSTDKVDTEIPSPYAGVLEKILADEDDVVEVGGDLAYIGDGSGSDSAESADAEDSSDEDSSEAAEEAEPAAEEAEESSSDSADESAAEAPASSGSEGEGTEITMPALGESVTEGTVTRWLKEVGEEVEVDEPLLEVSTDKVDTEVPSPVAGTVQAHLAEEDETVEVGAPLARVGSGAPAPSDSGSTDSGSAEAESSDDSEEAPAEEPEEAPAESPAEEEASAENEKSAPAEEEAPKQETPAPAASKPAAAKSEGAASAPAAADTVGENAAYVTPLVRRLARDEGVDLNSVTGTGVGGRIRKQDVVDAAANRGSATSGSAAPAAGGAKAPFKLEISEEAAKLRGTTEKASRIRQTIAKRMSESLDVSAQLTQVVEVDMTRVVKLRKANKEAFQSKHGSKLTYLPFFGKAVVEALKQHPKVNAQYDLESQQITYFDHEHLAIAVDTPRGLLVPVIKDAGDLSIAGMSKSIDDVADRTRNNKIMPDELSGGTFTITNIGSVGALFDTPIINQPQMGILGTGTIVRRPIVVKTEDGEESIAIRDMVYLPLTYNHQLVDGADAGRFLQTIKARLEEGNFEADLEL</sequence>
<dbReference type="InterPro" id="IPR014276">
    <property type="entry name" value="2-oxoglutarate_DH_E2"/>
</dbReference>
<feature type="compositionally biased region" description="Acidic residues" evidence="7">
    <location>
        <begin position="232"/>
        <end position="260"/>
    </location>
</feature>
<dbReference type="GO" id="GO:0031405">
    <property type="term" value="F:lipoic acid binding"/>
    <property type="evidence" value="ECO:0007669"/>
    <property type="project" value="TreeGrafter"/>
</dbReference>
<dbReference type="FunFam" id="3.30.559.10:FF:000007">
    <property type="entry name" value="Dihydrolipoamide acetyltransferase component of pyruvate dehydrogenase complex"/>
    <property type="match status" value="1"/>
</dbReference>
<dbReference type="EMBL" id="CP158281">
    <property type="protein sequence ID" value="XBV90642.1"/>
    <property type="molecule type" value="Genomic_DNA"/>
</dbReference>
<dbReference type="InterPro" id="IPR036625">
    <property type="entry name" value="E3-bd_dom_sf"/>
</dbReference>